<evidence type="ECO:0000313" key="2">
    <source>
        <dbReference type="EMBL" id="KAE8304073.1"/>
    </source>
</evidence>
<feature type="region of interest" description="Disordered" evidence="1">
    <location>
        <begin position="362"/>
        <end position="389"/>
    </location>
</feature>
<dbReference type="KEGG" id="gla:GL50803_0087039"/>
<gene>
    <name evidence="2" type="ORF">GL50803_0087039</name>
</gene>
<dbReference type="GO" id="GO:0000776">
    <property type="term" value="C:kinetochore"/>
    <property type="evidence" value="ECO:0000318"/>
    <property type="project" value="GO_Central"/>
</dbReference>
<feature type="compositionally biased region" description="Polar residues" evidence="1">
    <location>
        <begin position="845"/>
        <end position="861"/>
    </location>
</feature>
<feature type="compositionally biased region" description="Polar residues" evidence="1">
    <location>
        <begin position="828"/>
        <end position="838"/>
    </location>
</feature>
<sequence length="3080" mass="341102">MSHKVPDVREQAGAEEYDETIYETIYESIYETYLEDDLPPATEPALEAQRSPYTDMGKPLGSRSDRSLVSLEAMITNSDPTTKAMGLDALRDSNDHDTRTKLAYAFQCLDDTNMIITDAAIQLLRVTVEDDPLPLLQDAYETTTKEFHDAVAHITSDIIFRSQKMTDASISILSMLTQVHLDLALFILTQMMNGFRQKNIKNVEITSTALRKLELYIDRAIDSSALVEFPGTLIKSIADSLTVALKTKGLGIKEVAEDYILSLTHIIPSDLLLTEFTKNKLTSVKGLTSTGNTPGPISRPITRPPPRAQSQPKNAYQSSSHRGSLSTHEPDNLSSRTTGSVSGSGVVGQEHAVEGLVASQQSFEEQVAGGSRQSFTDRDDSLTQPSDSFSKTDELKYVYTPPNFDPDAEDWISMMYIPRSILPGITDSSWQIRKEALETTELLFNPFIPHPQPSLTLAQCENRKNNKTVAEEILMRINEVVIGDQNIAVVIAALGALRIMLMYLPSSYYSSHSKREITESILQKLKSRKPSLLSPCYNTVDVILGRFLTLEEFIELPILQNALPEVPRDVIDKIPANCSFKAFIDQVDEYIKKDKRPIPPSKSALNTYLYIEFCRLLQRQMTFLLFLLLGGIYKKAVLQSVIPSSVMELLCAYAASPNVVIKLDLSESFQAMLAGMGTPTPLKTKELSGPSFTLPLRMESIAGLSSLRYYPLSFVAHLCRGFFCEKSLYTLSFIKICTGTLMRDMSSEVRSVSKEFDGILNTFMSLHRSALKQKLGGASRGSSPTKKTGPHASNAAKGQNSGHTQVKPAQIAVHPTDSDLLDFDPKKPSTQASLNDSDPTLGKTPVNTSNASNASQKSDPLSSPEKPKTPQHASGKAGARSGTPAKMKTPVRSVQSQPPQIIGTAGKTKFIYYHAYDFPAEIFRTCSFDSGTNFKRVKIMLRPPSFLLYKIGPVCTSDDLTFVETLNTPKYDFSLIFQPAHPQESREGTFYVLRDEEKACSCVEPLVDQFSLIITKTFMASSQKKPTDKGQNLASTVVSIFRIIGMLIMTCNNESTLIKILPAAGIILNTIYSKDLGLYNTIISAYIYHILTFIPYRFTSNPAKVITAWKKLLTVSFDIHGLVPVYYTLFAIMAAICKELENEDGELNIRNGQHVLTLGEYLHEVVKFLHDKFDPVHSAAGFSLRVTSELLIHILELGAYLYGGCPALTGPSGLLVRVSSKLLAMLVYFLRNVNGLEQMDPVFLSKVLDCEVIPTLKGLYSSGAFEAACMYSALNCLRTIRDADSELAKYIQAVLTCCNKTDFPRLTLSTRAPKTCMQLDVEADRGKIHNCDFRKPTNLYTVIRDLSVKNPGIYDALAIQGLVSIQKYAVASDKSLQQPAKPVNEQRDSREQRVLAGGETLHNVSSGLVDGSLQDGRKQRYSVDECMTAERTSLDGDRSIRERPPSSRPSSARSRRSISHRDSSSMYDDEQDTSQAFKHEKDRIGKNDAHIRQRAVLHHTIDSAMKAHQSVESPDNSLQQEDTSSVLASAERTSVTDGDRERSTLKKATSTPLRKIASSMRNKSSTILQMKLSNIPEFLQPYYKAPGFELPLSKVLGVLSEYESALSAEKDSMMRSDLTIAMIQALSLYEDHSIDSTKISRKLLQSIDEKVHTESNANAGDYYLLLMTELARTGTVLSVFEQAWSIGLINMLGMTRRPITRSYAIQALNMCMNSHVILTATSVTKSYMGGSILKALNGTSASYSITSPTAGIIATIKQETLNWILSDMLPSIISFVSESEVFYTFESSAVLHQIWIQCEDLAANSKSTAMRGTANEILHMLQQVQAACKEQEPKKPVRPSKLNREEILGKELAQTINELEKTTRYNSKNTDDVIKQALSAERNRLAQPPRGSNDANTSSICSEDGFSTTAIYLGGLSTVHASVPDDHQGAPQHSTSARSTMSKPAIPRHGNSARQSLDVNEGFESVQNPAEAGPVRKESTDSYMVDDLNEPSFRSVANSSLLERHSEPMESRNISHSSRSSLSQNHPSESFNALSVHGDSTMAKSSLAIILHNVYIPFSGRHEHRFAAACKLVCDSSCIISLLTPYIFERQASISATDIRVVRHVINESILNSDITAPMIDLNGVDPNSLIPIRSVHFNEEDVHNGVLAILKQYKMEIGATDKYSKESIQAFSSVSLLYSALVLSNDFVTEGWRPLASTVATVCKCIGTLCKYIKDLRDFKILVGPLLVRLTMQPSYQEKLAIQRTLDALFERHQAIEEEYLKTPGKRIIRHFLQNYMEVFNDNGANIHLKYTTLKVITEYLEMIVEGIDDFQKVQPIIEPWLPSVTAFFKRLCIVTFKKSCKVSDELAGKAFIDYVKTEFKDPAITVEYINNILGTKENFLLALYNLSGTKTINSFRHFYRAFIDKLSPADADLVSTWLESVLNGQTLRVDIKEATMVADMFSPGTNEYVEYDIVSINESMVDDLPTSLNDPQNATSKRAAQSQLTPTLTNSITHAKEGVLSNDPLMDIYNTSPHKGQRTDMDALLRDAEQVLGQSLRQSLSARAVAESMRSQSKQHDTLEGDNDMVELFTRMGTLVTDVDVDLLDEKVAEELRSSKLYKNRSQQKDVGRTPGTAASVERDPHESVASAVPPLPAALSSYTVPSLSLDEASSFNADAEKGLYPSKLQDGRVVNHLADAIADRAAEKSSANPSPSKEISVVKLRDFPSTDRFVSLAKSTEGLPLAVAGVVDQIDYKFKTLDTIERLQSAARLSDSTLTEAMSFTLKSLTDSMTGTIIKTFNSENMRKLVDTMLYIKRQLTVSLQDDTTMMLFITRIVSFLQNYLSNPSFRGLVQAKEFHDLQDIPADLGKNKPSFYGEDIAFEAIKQVQRSISSLSGTGLDPVRISMLTLLIEDCLTLLTLIIDGSSATHLIKALIQMFTVIYEEGLLVYRASEFPLLRPYYTTSHSIVQNILNSLLDKLTQIVAHAPQDFSQDIIRFHAEFLAKKEVPQAASAFSGTLFSIFLILSGSLSMYPNINNKQHSSYNLTSGHSSCPSELTFLYPRPCIITCIKRLTDDLDTAARDTLSTVCGLEIVSQLGSL</sequence>
<dbReference type="GO" id="GO:0051298">
    <property type="term" value="P:centrosome duplication"/>
    <property type="evidence" value="ECO:0000318"/>
    <property type="project" value="GO_Central"/>
</dbReference>
<dbReference type="GO" id="GO:0008017">
    <property type="term" value="F:microtubule binding"/>
    <property type="evidence" value="ECO:0000318"/>
    <property type="project" value="GO_Central"/>
</dbReference>
<feature type="compositionally biased region" description="Polar residues" evidence="1">
    <location>
        <begin position="2468"/>
        <end position="2490"/>
    </location>
</feature>
<feature type="region of interest" description="Disordered" evidence="1">
    <location>
        <begin position="2002"/>
        <end position="2033"/>
    </location>
</feature>
<dbReference type="GO" id="GO:0007052">
    <property type="term" value="P:mitotic spindle organization"/>
    <property type="evidence" value="ECO:0000318"/>
    <property type="project" value="GO_Central"/>
</dbReference>
<dbReference type="GO" id="GO:0005813">
    <property type="term" value="C:centrosome"/>
    <property type="evidence" value="ECO:0000318"/>
    <property type="project" value="GO_Central"/>
</dbReference>
<feature type="compositionally biased region" description="Polar residues" evidence="1">
    <location>
        <begin position="1510"/>
        <end position="1536"/>
    </location>
</feature>
<feature type="region of interest" description="Disordered" evidence="1">
    <location>
        <begin position="1965"/>
        <end position="1989"/>
    </location>
</feature>
<evidence type="ECO:0000256" key="1">
    <source>
        <dbReference type="SAM" id="MobiDB-lite"/>
    </source>
</evidence>
<feature type="region of interest" description="Disordered" evidence="1">
    <location>
        <begin position="2601"/>
        <end position="2629"/>
    </location>
</feature>
<dbReference type="SUPFAM" id="SSF48371">
    <property type="entry name" value="ARM repeat"/>
    <property type="match status" value="1"/>
</dbReference>
<feature type="region of interest" description="Disordered" evidence="1">
    <location>
        <begin position="1397"/>
        <end position="1475"/>
    </location>
</feature>
<feature type="compositionally biased region" description="Basic and acidic residues" evidence="1">
    <location>
        <begin position="1432"/>
        <end position="1445"/>
    </location>
</feature>
<organism evidence="2 3">
    <name type="scientific">Giardia intestinalis (strain ATCC 50803 / WB clone C6)</name>
    <name type="common">Giardia lamblia</name>
    <dbReference type="NCBI Taxonomy" id="184922"/>
    <lineage>
        <taxon>Eukaryota</taxon>
        <taxon>Metamonada</taxon>
        <taxon>Diplomonadida</taxon>
        <taxon>Hexamitidae</taxon>
        <taxon>Giardiinae</taxon>
        <taxon>Giardia</taxon>
    </lineage>
</organism>
<dbReference type="InterPro" id="IPR016024">
    <property type="entry name" value="ARM-type_fold"/>
</dbReference>
<feature type="compositionally biased region" description="Polar residues" evidence="1">
    <location>
        <begin position="308"/>
        <end position="338"/>
    </location>
</feature>
<dbReference type="HOGENOM" id="CLU_225852_0_0_1"/>
<dbReference type="Proteomes" id="UP000001548">
    <property type="component" value="Unassembled WGS sequence"/>
</dbReference>
<reference evidence="2 3" key="1">
    <citation type="journal article" date="2007" name="Science">
        <title>Genomic minimalism in the early diverging intestinal parasite Giardia lamblia.</title>
        <authorList>
            <person name="Morrison H.G."/>
            <person name="McArthur A.G."/>
            <person name="Gillin F.D."/>
            <person name="Aley S.B."/>
            <person name="Adam R.D."/>
            <person name="Olsen G.J."/>
            <person name="Best A.A."/>
            <person name="Cande W.Z."/>
            <person name="Chen F."/>
            <person name="Cipriano M.J."/>
            <person name="Davids B.J."/>
            <person name="Dawson S.C."/>
            <person name="Elmendorf H.G."/>
            <person name="Hehl A.B."/>
            <person name="Holder M.E."/>
            <person name="Huse S.M."/>
            <person name="Kim U.U."/>
            <person name="Lasek-Nesselquist E."/>
            <person name="Manning G."/>
            <person name="Nigam A."/>
            <person name="Nixon J.E."/>
            <person name="Palm D."/>
            <person name="Passamaneck N.E."/>
            <person name="Prabhu A."/>
            <person name="Reich C.I."/>
            <person name="Reiner D.S."/>
            <person name="Samuelson J."/>
            <person name="Svard S.G."/>
            <person name="Sogin M.L."/>
        </authorList>
    </citation>
    <scope>NUCLEOTIDE SEQUENCE [LARGE SCALE GENOMIC DNA]</scope>
    <source>
        <strain evidence="2 3">WB C6</strain>
    </source>
</reference>
<feature type="region of interest" description="Disordered" evidence="1">
    <location>
        <begin position="2466"/>
        <end position="2490"/>
    </location>
</feature>
<dbReference type="GO" id="GO:0051010">
    <property type="term" value="F:microtubule plus-end binding"/>
    <property type="evidence" value="ECO:0007669"/>
    <property type="project" value="InterPro"/>
</dbReference>
<accession>A8BWL4</accession>
<dbReference type="GO" id="GO:0046785">
    <property type="term" value="P:microtubule polymerization"/>
    <property type="evidence" value="ECO:0000318"/>
    <property type="project" value="GO_Central"/>
</dbReference>
<feature type="region of interest" description="Disordered" evidence="1">
    <location>
        <begin position="1506"/>
        <end position="1556"/>
    </location>
</feature>
<dbReference type="Gene3D" id="1.25.10.10">
    <property type="entry name" value="Leucine-rich Repeat Variant"/>
    <property type="match status" value="1"/>
</dbReference>
<name>A8BWL4_GIAIC</name>
<dbReference type="OMA" id="EYDETIY"/>
<dbReference type="GO" id="GO:0030951">
    <property type="term" value="P:establishment or maintenance of microtubule cytoskeleton polarity"/>
    <property type="evidence" value="ECO:0000318"/>
    <property type="project" value="GO_Central"/>
</dbReference>
<evidence type="ECO:0000313" key="3">
    <source>
        <dbReference type="Proteomes" id="UP000001548"/>
    </source>
</evidence>
<protein>
    <submittedName>
        <fullName evidence="2">Uncharacterized protein</fullName>
    </submittedName>
</protein>
<dbReference type="PANTHER" id="PTHR12609">
    <property type="entry name" value="MICROTUBULE ASSOCIATED PROTEIN XMAP215"/>
    <property type="match status" value="1"/>
</dbReference>
<feature type="region of interest" description="Disordered" evidence="1">
    <location>
        <begin position="1922"/>
        <end position="1953"/>
    </location>
</feature>
<keyword evidence="3" id="KW-1185">Reference proteome</keyword>
<dbReference type="RefSeq" id="XP_001704437.1">
    <property type="nucleotide sequence ID" value="XM_001704385.1"/>
</dbReference>
<comment type="caution">
    <text evidence="2">The sequence shown here is derived from an EMBL/GenBank/DDBJ whole genome shotgun (WGS) entry which is preliminary data.</text>
</comment>
<dbReference type="GeneID" id="5697320"/>
<feature type="region of interest" description="Disordered" evidence="1">
    <location>
        <begin position="773"/>
        <end position="898"/>
    </location>
</feature>
<feature type="region of interest" description="Disordered" evidence="1">
    <location>
        <begin position="285"/>
        <end position="346"/>
    </location>
</feature>
<dbReference type="InterPro" id="IPR011989">
    <property type="entry name" value="ARM-like"/>
</dbReference>
<dbReference type="VEuPathDB" id="GiardiaDB:GL50803_87039"/>
<dbReference type="GO" id="GO:0000922">
    <property type="term" value="C:spindle pole"/>
    <property type="evidence" value="ECO:0000318"/>
    <property type="project" value="GO_Central"/>
</dbReference>
<dbReference type="GO" id="GO:0061863">
    <property type="term" value="F:microtubule plus end polymerase"/>
    <property type="evidence" value="ECO:0000318"/>
    <property type="project" value="GO_Central"/>
</dbReference>
<dbReference type="EMBL" id="AACB03000002">
    <property type="protein sequence ID" value="KAE8304073.1"/>
    <property type="molecule type" value="Genomic_DNA"/>
</dbReference>
<proteinExistence type="predicted"/>
<feature type="compositionally biased region" description="Polar residues" evidence="1">
    <location>
        <begin position="1931"/>
        <end position="1942"/>
    </location>
</feature>
<feature type="compositionally biased region" description="Low complexity" evidence="1">
    <location>
        <begin position="2011"/>
        <end position="2028"/>
    </location>
</feature>
<dbReference type="InterPro" id="IPR045110">
    <property type="entry name" value="XMAP215"/>
</dbReference>